<keyword evidence="1" id="KW-0812">Transmembrane</keyword>
<organism evidence="3 4">
    <name type="scientific">Candidatus Methylobacter oryzae</name>
    <dbReference type="NCBI Taxonomy" id="2497749"/>
    <lineage>
        <taxon>Bacteria</taxon>
        <taxon>Pseudomonadati</taxon>
        <taxon>Pseudomonadota</taxon>
        <taxon>Gammaproteobacteria</taxon>
        <taxon>Methylococcales</taxon>
        <taxon>Methylococcaceae</taxon>
        <taxon>Methylobacter</taxon>
    </lineage>
</organism>
<protein>
    <recommendedName>
        <fullName evidence="2">SGNH hydrolase-type esterase domain-containing protein</fullName>
    </recommendedName>
</protein>
<evidence type="ECO:0000313" key="4">
    <source>
        <dbReference type="Proteomes" id="UP000733744"/>
    </source>
</evidence>
<proteinExistence type="predicted"/>
<keyword evidence="4" id="KW-1185">Reference proteome</keyword>
<keyword evidence="1" id="KW-0472">Membrane</keyword>
<dbReference type="EMBL" id="RYFG02000110">
    <property type="protein sequence ID" value="TRW91952.1"/>
    <property type="molecule type" value="Genomic_DNA"/>
</dbReference>
<dbReference type="Proteomes" id="UP000733744">
    <property type="component" value="Unassembled WGS sequence"/>
</dbReference>
<dbReference type="RefSeq" id="WP_127028130.1">
    <property type="nucleotide sequence ID" value="NZ_RYFG02000110.1"/>
</dbReference>
<comment type="caution">
    <text evidence="3">The sequence shown here is derived from an EMBL/GenBank/DDBJ whole genome shotgun (WGS) entry which is preliminary data.</text>
</comment>
<dbReference type="Gene3D" id="3.40.50.1110">
    <property type="entry name" value="SGNH hydrolase"/>
    <property type="match status" value="2"/>
</dbReference>
<evidence type="ECO:0000256" key="1">
    <source>
        <dbReference type="SAM" id="Phobius"/>
    </source>
</evidence>
<name>A0ABY3C7B2_9GAMM</name>
<accession>A0ABY3C7B2</accession>
<sequence>MTSSIQTFDLVRYGMEGLILAIWGLTFITAPGGRWFGLRPFRPRSSHWLITLITTGSIAAAAAMLIWPHAPGQEAILGIIGLLLLGELFERRFPVPPDGLVTLKAEKHLFTSRLYQPHHYTLFEPRPNIHCENGLVHNCYGFRDRRLLEPNPNAIRLVFMGGTTVYGITIGDNRQLFTHLLEEQLNEAYRDRLESRHFEVINAGMANATSAEMLLRLIFAVSEIRPALVAIQAGICDTWPRVASDDYFGDFRQIRKRYGHGPLLQPRLSVADSLARALIWRSALLEGWLGNLIPAEPLLEMINHNNTGRRDRLAVHPPHYFERNLEYMLAVNKAMGAQSLLVGDPVPLGPDPKGLYQRAVPEHHAVMANLAARRGVPYFDLASALPLNGDICERDKNLNAEGQRRLAERLFDFLRHEELIEALLSHKAPSA</sequence>
<dbReference type="Pfam" id="PF13472">
    <property type="entry name" value="Lipase_GDSL_2"/>
    <property type="match status" value="1"/>
</dbReference>
<dbReference type="SUPFAM" id="SSF52266">
    <property type="entry name" value="SGNH hydrolase"/>
    <property type="match status" value="1"/>
</dbReference>
<keyword evidence="1" id="KW-1133">Transmembrane helix</keyword>
<evidence type="ECO:0000259" key="2">
    <source>
        <dbReference type="Pfam" id="PF13472"/>
    </source>
</evidence>
<reference evidence="3 4" key="1">
    <citation type="journal article" date="2019" name="Antonie Van Leeuwenhoek">
        <title>Description of 'Ca. Methylobacter oryzae' KRF1, a novel species from the environmentally important Methylobacter clade 2.</title>
        <authorList>
            <person name="Khatri K."/>
            <person name="Mohite J.A."/>
            <person name="Pandit P.S."/>
            <person name="Bahulikar R."/>
            <person name="Rahalkar M.C."/>
        </authorList>
    </citation>
    <scope>NUCLEOTIDE SEQUENCE [LARGE SCALE GENOMIC DNA]</scope>
    <source>
        <strain evidence="3 4">KRF1</strain>
    </source>
</reference>
<dbReference type="InterPro" id="IPR013830">
    <property type="entry name" value="SGNH_hydro"/>
</dbReference>
<feature type="transmembrane region" description="Helical" evidence="1">
    <location>
        <begin position="48"/>
        <end position="67"/>
    </location>
</feature>
<dbReference type="InterPro" id="IPR036514">
    <property type="entry name" value="SGNH_hydro_sf"/>
</dbReference>
<gene>
    <name evidence="3" type="ORF">EKO24_015810</name>
</gene>
<evidence type="ECO:0000313" key="3">
    <source>
        <dbReference type="EMBL" id="TRW91952.1"/>
    </source>
</evidence>
<feature type="domain" description="SGNH hydrolase-type esterase" evidence="2">
    <location>
        <begin position="172"/>
        <end position="390"/>
    </location>
</feature>
<feature type="transmembrane region" description="Helical" evidence="1">
    <location>
        <begin position="17"/>
        <end position="36"/>
    </location>
</feature>